<reference evidence="1" key="1">
    <citation type="submission" date="2023-04" db="EMBL/GenBank/DDBJ databases">
        <title>Phytophthora fragariaefolia NBRC 109709.</title>
        <authorList>
            <person name="Ichikawa N."/>
            <person name="Sato H."/>
            <person name="Tonouchi N."/>
        </authorList>
    </citation>
    <scope>NUCLEOTIDE SEQUENCE</scope>
    <source>
        <strain evidence="1">NBRC 109709</strain>
    </source>
</reference>
<dbReference type="EMBL" id="BSXT01000314">
    <property type="protein sequence ID" value="GMF24189.1"/>
    <property type="molecule type" value="Genomic_DNA"/>
</dbReference>
<proteinExistence type="predicted"/>
<accession>A0A9W6U2E5</accession>
<keyword evidence="2" id="KW-1185">Reference proteome</keyword>
<evidence type="ECO:0000313" key="2">
    <source>
        <dbReference type="Proteomes" id="UP001165121"/>
    </source>
</evidence>
<organism evidence="1 2">
    <name type="scientific">Phytophthora fragariaefolia</name>
    <dbReference type="NCBI Taxonomy" id="1490495"/>
    <lineage>
        <taxon>Eukaryota</taxon>
        <taxon>Sar</taxon>
        <taxon>Stramenopiles</taxon>
        <taxon>Oomycota</taxon>
        <taxon>Peronosporomycetes</taxon>
        <taxon>Peronosporales</taxon>
        <taxon>Peronosporaceae</taxon>
        <taxon>Phytophthora</taxon>
    </lineage>
</organism>
<comment type="caution">
    <text evidence="1">The sequence shown here is derived from an EMBL/GenBank/DDBJ whole genome shotgun (WGS) entry which is preliminary data.</text>
</comment>
<protein>
    <submittedName>
        <fullName evidence="1">Unnamed protein product</fullName>
    </submittedName>
</protein>
<dbReference type="Proteomes" id="UP001165121">
    <property type="component" value="Unassembled WGS sequence"/>
</dbReference>
<dbReference type="InterPro" id="IPR052727">
    <property type="entry name" value="Rab4/Rab5_effector"/>
</dbReference>
<name>A0A9W6U2E5_9STRA</name>
<sequence length="164" mass="18198">MRISVNASVGKHVAANGRIPLFVNVSEEVVMNGSLALRWKFIKRKEILAAYQDRCALAVTLQASNSVVKLTENVDDPVAPPPVPVSSAKIPPQRVLWHGTINCDLDDLMLGVLNQNADMRKVKSSYVEDNGLDFFLLASIIDRTVDNPFDGLQVKWTVNEWARL</sequence>
<gene>
    <name evidence="1" type="ORF">Pfra01_000401200</name>
</gene>
<dbReference type="PANTHER" id="PTHR13510">
    <property type="entry name" value="FYVE-FINGER-CONTAINING RAB5 EFFECTOR PROTEIN RABENOSYN-5-RELATED"/>
    <property type="match status" value="1"/>
</dbReference>
<dbReference type="PANTHER" id="PTHR13510:SF44">
    <property type="entry name" value="RABENOSYN-5"/>
    <property type="match status" value="1"/>
</dbReference>
<dbReference type="AlphaFoldDB" id="A0A9W6U2E5"/>
<evidence type="ECO:0000313" key="1">
    <source>
        <dbReference type="EMBL" id="GMF24189.1"/>
    </source>
</evidence>